<dbReference type="GeneID" id="34568260"/>
<evidence type="ECO:0008006" key="3">
    <source>
        <dbReference type="Google" id="ProtNLM"/>
    </source>
</evidence>
<accession>A0A291ATI1</accession>
<dbReference type="EMBL" id="KC977571">
    <property type="protein sequence ID" value="ATE82200.1"/>
    <property type="molecule type" value="Genomic_DNA"/>
</dbReference>
<evidence type="ECO:0000313" key="2">
    <source>
        <dbReference type="Proteomes" id="UP000204584"/>
    </source>
</evidence>
<dbReference type="RefSeq" id="YP_009430039.1">
    <property type="nucleotide sequence ID" value="NC_022098.1"/>
</dbReference>
<reference evidence="1 2" key="1">
    <citation type="journal article" date="2013" name="Science">
        <title>Pandoraviruses: amoeba viruses with genomes up to 2.5 Mb reaching that of parasitic eukaryotes.</title>
        <authorList>
            <person name="Philippe N."/>
            <person name="Legendre M."/>
            <person name="Doutre G."/>
            <person name="Coute Y."/>
            <person name="Poirot O."/>
            <person name="Lescot M."/>
            <person name="Arslan D."/>
            <person name="Seltzer V."/>
            <person name="Bertaux L."/>
            <person name="Bruley C."/>
            <person name="Garin J."/>
            <person name="Claverie J.M."/>
            <person name="Abergel C."/>
        </authorList>
    </citation>
    <scope>NUCLEOTIDE SEQUENCE [LARGE SCALE GENOMIC DNA]</scope>
</reference>
<evidence type="ECO:0000313" key="1">
    <source>
        <dbReference type="EMBL" id="ATE82200.1"/>
    </source>
</evidence>
<dbReference type="InterPro" id="IPR036770">
    <property type="entry name" value="Ankyrin_rpt-contain_sf"/>
</dbReference>
<keyword evidence="2" id="KW-1185">Reference proteome</keyword>
<dbReference type="SUPFAM" id="SSF140860">
    <property type="entry name" value="Pseudo ankyrin repeat-like"/>
    <property type="match status" value="1"/>
</dbReference>
<organism evidence="1 2">
    <name type="scientific">Pandoravirus salinus</name>
    <dbReference type="NCBI Taxonomy" id="1349410"/>
    <lineage>
        <taxon>Viruses</taxon>
        <taxon>Pandoravirus</taxon>
    </lineage>
</organism>
<dbReference type="Proteomes" id="UP000204584">
    <property type="component" value="Segment"/>
</dbReference>
<dbReference type="Gene3D" id="1.25.40.20">
    <property type="entry name" value="Ankyrin repeat-containing domain"/>
    <property type="match status" value="1"/>
</dbReference>
<dbReference type="KEGG" id="vg:34568260"/>
<name>A0A291ATI1_9VIRU</name>
<protein>
    <recommendedName>
        <fullName evidence="3">F-box domain containing protein</fullName>
    </recommendedName>
</protein>
<proteinExistence type="predicted"/>
<sequence>MADGPRDMCLADLPDEIRCRLIGFLPTRDMATARLAHRCLAVKQSDLVRASRQHAIWLRTSPERACVLGRTDVVAYLHKRKRIPRTLNLTAAAVLSGSMDMVRLVRQICPLWNESKALVESLKSPNADFFYSLLGESPRAALGVLAVHAIRARRADVTDWLIATDPPGWRTDNVFTEAAKHDNVSVVRFICAAAPIPPERRKEAFHTAVSCDSQEVARFLFGLGDCFGCWPMMAGAKRSPSTIRLLLTLPGLHVGEVMYEPDVSVQVVRLLCEAYPQRSRQRLLDSASSIEVAHYACEIDPAVDIQRGLEAAADAGRFDVVRFLYFRGAHMEPAIYRNKVAGRPNTVDALLAIVRDHAGDDARRSLPC</sequence>
<gene>
    <name evidence="1" type="ORF">psal_cds_590</name>
</gene>